<organism evidence="5 6">
    <name type="scientific">Sphingomonas sanxanigenens DSM 19645 = NX02</name>
    <dbReference type="NCBI Taxonomy" id="1123269"/>
    <lineage>
        <taxon>Bacteria</taxon>
        <taxon>Pseudomonadati</taxon>
        <taxon>Pseudomonadota</taxon>
        <taxon>Alphaproteobacteria</taxon>
        <taxon>Sphingomonadales</taxon>
        <taxon>Sphingomonadaceae</taxon>
        <taxon>Sphingomonas</taxon>
    </lineage>
</organism>
<sequence length="208" mass="22804">MNQGRREQAKSERRAALLDAARRILATSDISMRRLAEEAGVAEATPYNLFGSKRGVIAALYADQRESFESRLRAHGSADPLLRLFDAVDLLADDLDRHPHFHRALYGAVYRSSADERDAEPDADPGIDFWRTAVAAADASGRFRADANVATFARCFVHLLTGAMLDWSEQRIDAQGWRAVTAHGLALLALPVAADDALAALHRRLVVA</sequence>
<dbReference type="Pfam" id="PF00440">
    <property type="entry name" value="TetR_N"/>
    <property type="match status" value="1"/>
</dbReference>
<dbReference type="InterPro" id="IPR009057">
    <property type="entry name" value="Homeodomain-like_sf"/>
</dbReference>
<keyword evidence="2" id="KW-0238">DNA-binding</keyword>
<gene>
    <name evidence="5" type="ORF">NX02_08475</name>
</gene>
<dbReference type="EMBL" id="CP006644">
    <property type="protein sequence ID" value="AHE53418.1"/>
    <property type="molecule type" value="Genomic_DNA"/>
</dbReference>
<dbReference type="SUPFAM" id="SSF46689">
    <property type="entry name" value="Homeodomain-like"/>
    <property type="match status" value="1"/>
</dbReference>
<dbReference type="STRING" id="1123269.NX02_08475"/>
<dbReference type="OrthoDB" id="7185252at2"/>
<dbReference type="AlphaFoldDB" id="W0AAR6"/>
<evidence type="ECO:0000259" key="4">
    <source>
        <dbReference type="Pfam" id="PF00440"/>
    </source>
</evidence>
<keyword evidence="1" id="KW-0805">Transcription regulation</keyword>
<protein>
    <recommendedName>
        <fullName evidence="4">HTH tetR-type domain-containing protein</fullName>
    </recommendedName>
</protein>
<reference evidence="5 6" key="1">
    <citation type="submission" date="2013-07" db="EMBL/GenBank/DDBJ databases">
        <title>Completed genome of Sphingomonas sanxanigenens NX02.</title>
        <authorList>
            <person name="Ma T."/>
            <person name="Huang H."/>
            <person name="Wu M."/>
            <person name="Li X."/>
            <person name="Li G."/>
        </authorList>
    </citation>
    <scope>NUCLEOTIDE SEQUENCE [LARGE SCALE GENOMIC DNA]</scope>
    <source>
        <strain evidence="5 6">NX02</strain>
    </source>
</reference>
<dbReference type="PANTHER" id="PTHR30055:SF234">
    <property type="entry name" value="HTH-TYPE TRANSCRIPTIONAL REGULATOR BETI"/>
    <property type="match status" value="1"/>
</dbReference>
<evidence type="ECO:0000256" key="2">
    <source>
        <dbReference type="ARBA" id="ARBA00023125"/>
    </source>
</evidence>
<dbReference type="RefSeq" id="WP_025291676.1">
    <property type="nucleotide sequence ID" value="NZ_CP006644.1"/>
</dbReference>
<keyword evidence="3" id="KW-0804">Transcription</keyword>
<dbReference type="eggNOG" id="COG1309">
    <property type="taxonomic scope" value="Bacteria"/>
</dbReference>
<dbReference type="SUPFAM" id="SSF48498">
    <property type="entry name" value="Tetracyclin repressor-like, C-terminal domain"/>
    <property type="match status" value="1"/>
</dbReference>
<dbReference type="GO" id="GO:0000976">
    <property type="term" value="F:transcription cis-regulatory region binding"/>
    <property type="evidence" value="ECO:0007669"/>
    <property type="project" value="TreeGrafter"/>
</dbReference>
<evidence type="ECO:0000313" key="5">
    <source>
        <dbReference type="EMBL" id="AHE53418.1"/>
    </source>
</evidence>
<proteinExistence type="predicted"/>
<feature type="domain" description="HTH tetR-type" evidence="4">
    <location>
        <begin position="17"/>
        <end position="60"/>
    </location>
</feature>
<dbReference type="Proteomes" id="UP000018851">
    <property type="component" value="Chromosome"/>
</dbReference>
<dbReference type="PATRIC" id="fig|1123269.5.peg.1661"/>
<dbReference type="InterPro" id="IPR036271">
    <property type="entry name" value="Tet_transcr_reg_TetR-rel_C_sf"/>
</dbReference>
<evidence type="ECO:0000313" key="6">
    <source>
        <dbReference type="Proteomes" id="UP000018851"/>
    </source>
</evidence>
<dbReference type="KEGG" id="ssan:NX02_08475"/>
<dbReference type="HOGENOM" id="CLU_107596_0_0_5"/>
<keyword evidence="6" id="KW-1185">Reference proteome</keyword>
<dbReference type="InterPro" id="IPR050109">
    <property type="entry name" value="HTH-type_TetR-like_transc_reg"/>
</dbReference>
<evidence type="ECO:0000256" key="1">
    <source>
        <dbReference type="ARBA" id="ARBA00023015"/>
    </source>
</evidence>
<dbReference type="InterPro" id="IPR001647">
    <property type="entry name" value="HTH_TetR"/>
</dbReference>
<dbReference type="Gene3D" id="1.10.357.10">
    <property type="entry name" value="Tetracycline Repressor, domain 2"/>
    <property type="match status" value="1"/>
</dbReference>
<name>W0AAR6_9SPHN</name>
<accession>W0AAR6</accession>
<dbReference type="PANTHER" id="PTHR30055">
    <property type="entry name" value="HTH-TYPE TRANSCRIPTIONAL REGULATOR RUTR"/>
    <property type="match status" value="1"/>
</dbReference>
<dbReference type="GO" id="GO:0003700">
    <property type="term" value="F:DNA-binding transcription factor activity"/>
    <property type="evidence" value="ECO:0007669"/>
    <property type="project" value="TreeGrafter"/>
</dbReference>
<evidence type="ECO:0000256" key="3">
    <source>
        <dbReference type="ARBA" id="ARBA00023163"/>
    </source>
</evidence>